<dbReference type="EMBL" id="CP026309">
    <property type="protein sequence ID" value="AUV81692.1"/>
    <property type="molecule type" value="Genomic_DNA"/>
</dbReference>
<gene>
    <name evidence="8" type="ORF">C2R22_08525</name>
</gene>
<keyword evidence="4" id="KW-0274">FAD</keyword>
<name>A0A2I8VID8_9EURY</name>
<organism evidence="8 9">
    <name type="scientific">Salinigranum rubrum</name>
    <dbReference type="NCBI Taxonomy" id="755307"/>
    <lineage>
        <taxon>Archaea</taxon>
        <taxon>Methanobacteriati</taxon>
        <taxon>Methanobacteriota</taxon>
        <taxon>Stenosarchaea group</taxon>
        <taxon>Halobacteria</taxon>
        <taxon>Halobacteriales</taxon>
        <taxon>Haloferacaceae</taxon>
        <taxon>Salinigranum</taxon>
    </lineage>
</organism>
<dbReference type="SUPFAM" id="SSF51905">
    <property type="entry name" value="FAD/NAD(P)-binding domain"/>
    <property type="match status" value="2"/>
</dbReference>
<dbReference type="GO" id="GO:0019646">
    <property type="term" value="P:aerobic electron transport chain"/>
    <property type="evidence" value="ECO:0007669"/>
    <property type="project" value="TreeGrafter"/>
</dbReference>
<accession>A0A2I8VID8</accession>
<feature type="domain" description="FAD/NAD(P)-binding" evidence="7">
    <location>
        <begin position="1"/>
        <end position="244"/>
    </location>
</feature>
<evidence type="ECO:0000313" key="9">
    <source>
        <dbReference type="Proteomes" id="UP000236584"/>
    </source>
</evidence>
<dbReference type="Pfam" id="PF07992">
    <property type="entry name" value="Pyr_redox_2"/>
    <property type="match status" value="1"/>
</dbReference>
<sequence length="462" mass="49104">MRIAVLGAGYAGVTVARRLDASLPSDVELVVVDERPTHLVQHELHRLVRHPDLEDVIQVPLDDLFDRAEVRTARVESVDRENRRVHLSDGTLDYDYCAVCLGAETAFYDLPGLEDHAIPLKRVEDARAIRESFLETCRQGGTAVVGGAGLSGVQVAGELAALRDQEGARDVDVVLLEQFDAVAPSFPENFQRAVRDELDGRGVDVRTGTTVERATADAVETDGGDIEYGTLVWTGGIRGPEALEGERPPVRSDLRLDTRTFVVGDAGRIVDADGEAVPASASAALREARTVADNLRTLVEHEFEADPDDFAPRLKQYRFEVPGWIVSVGEGAVAQVGPTVLRGAAARAMKATVGAGHLSSVGALQQATELVESELGAPSVDDAALDEVEEALQISVDGDDLPDPADVVDGIEGEGLDDPVRLGTGAASSTEPVEIEIPVEDEDADDESPGDDGTGQADGEEE</sequence>
<keyword evidence="3" id="KW-0285">Flavoprotein</keyword>
<dbReference type="InterPro" id="IPR023753">
    <property type="entry name" value="FAD/NAD-binding_dom"/>
</dbReference>
<evidence type="ECO:0000256" key="5">
    <source>
        <dbReference type="ARBA" id="ARBA00023002"/>
    </source>
</evidence>
<dbReference type="AlphaFoldDB" id="A0A2I8VID8"/>
<evidence type="ECO:0000256" key="3">
    <source>
        <dbReference type="ARBA" id="ARBA00022630"/>
    </source>
</evidence>
<dbReference type="Gene3D" id="3.50.50.100">
    <property type="match status" value="1"/>
</dbReference>
<dbReference type="GO" id="GO:0003955">
    <property type="term" value="F:NAD(P)H dehydrogenase (quinone) activity"/>
    <property type="evidence" value="ECO:0007669"/>
    <property type="project" value="TreeGrafter"/>
</dbReference>
<evidence type="ECO:0000313" key="8">
    <source>
        <dbReference type="EMBL" id="AUV81692.1"/>
    </source>
</evidence>
<feature type="compositionally biased region" description="Acidic residues" evidence="6">
    <location>
        <begin position="433"/>
        <end position="450"/>
    </location>
</feature>
<evidence type="ECO:0000256" key="4">
    <source>
        <dbReference type="ARBA" id="ARBA00022827"/>
    </source>
</evidence>
<dbReference type="Proteomes" id="UP000236584">
    <property type="component" value="Chromosome"/>
</dbReference>
<dbReference type="InterPro" id="IPR036188">
    <property type="entry name" value="FAD/NAD-bd_sf"/>
</dbReference>
<reference evidence="8 9" key="1">
    <citation type="submission" date="2018-01" db="EMBL/GenBank/DDBJ databases">
        <title>Complete genome sequence of Salinigranum rubrum GX10T, an extremely halophilic archaeon isolated from a marine solar saltern.</title>
        <authorList>
            <person name="Han S."/>
        </authorList>
    </citation>
    <scope>NUCLEOTIDE SEQUENCE [LARGE SCALE GENOMIC DNA]</scope>
    <source>
        <strain evidence="8 9">GX10</strain>
    </source>
</reference>
<comment type="similarity">
    <text evidence="2">Belongs to the NADH dehydrogenase family.</text>
</comment>
<dbReference type="OrthoDB" id="38899at2157"/>
<dbReference type="PANTHER" id="PTHR42913:SF3">
    <property type="entry name" value="64 KDA MITOCHONDRIAL NADH DEHYDROGENASE (EUROFUNG)"/>
    <property type="match status" value="1"/>
</dbReference>
<proteinExistence type="inferred from homology"/>
<dbReference type="KEGG" id="srub:C2R22_08525"/>
<keyword evidence="5" id="KW-0560">Oxidoreductase</keyword>
<comment type="cofactor">
    <cofactor evidence="1">
        <name>FAD</name>
        <dbReference type="ChEBI" id="CHEBI:57692"/>
    </cofactor>
</comment>
<dbReference type="InterPro" id="IPR051169">
    <property type="entry name" value="NADH-Q_oxidoreductase"/>
</dbReference>
<dbReference type="PANTHER" id="PTHR42913">
    <property type="entry name" value="APOPTOSIS-INDUCING FACTOR 1"/>
    <property type="match status" value="1"/>
</dbReference>
<keyword evidence="9" id="KW-1185">Reference proteome</keyword>
<evidence type="ECO:0000256" key="6">
    <source>
        <dbReference type="SAM" id="MobiDB-lite"/>
    </source>
</evidence>
<protein>
    <submittedName>
        <fullName evidence="8">NADH dehydrogenase FAD-containing subunit</fullName>
    </submittedName>
</protein>
<evidence type="ECO:0000256" key="1">
    <source>
        <dbReference type="ARBA" id="ARBA00001974"/>
    </source>
</evidence>
<evidence type="ECO:0000256" key="2">
    <source>
        <dbReference type="ARBA" id="ARBA00005272"/>
    </source>
</evidence>
<feature type="region of interest" description="Disordered" evidence="6">
    <location>
        <begin position="396"/>
        <end position="462"/>
    </location>
</feature>
<evidence type="ECO:0000259" key="7">
    <source>
        <dbReference type="Pfam" id="PF07992"/>
    </source>
</evidence>